<dbReference type="Proteomes" id="UP000646827">
    <property type="component" value="Unassembled WGS sequence"/>
</dbReference>
<keyword evidence="2" id="KW-1185">Reference proteome</keyword>
<dbReference type="AlphaFoldDB" id="A0A8H7VKH9"/>
<reference evidence="1 2" key="1">
    <citation type="submission" date="2020-12" db="EMBL/GenBank/DDBJ databases">
        <title>Metabolic potential, ecology and presence of endohyphal bacteria is reflected in genomic diversity of Mucoromycotina.</title>
        <authorList>
            <person name="Muszewska A."/>
            <person name="Okrasinska A."/>
            <person name="Steczkiewicz K."/>
            <person name="Drgas O."/>
            <person name="Orlowska M."/>
            <person name="Perlinska-Lenart U."/>
            <person name="Aleksandrzak-Piekarczyk T."/>
            <person name="Szatraj K."/>
            <person name="Zielenkiewicz U."/>
            <person name="Pilsyk S."/>
            <person name="Malc E."/>
            <person name="Mieczkowski P."/>
            <person name="Kruszewska J.S."/>
            <person name="Biernat P."/>
            <person name="Pawlowska J."/>
        </authorList>
    </citation>
    <scope>NUCLEOTIDE SEQUENCE [LARGE SCALE GENOMIC DNA]</scope>
    <source>
        <strain evidence="1 2">CBS 142.35</strain>
    </source>
</reference>
<proteinExistence type="predicted"/>
<dbReference type="SUPFAM" id="SSF117839">
    <property type="entry name" value="WWE domain"/>
    <property type="match status" value="1"/>
</dbReference>
<comment type="caution">
    <text evidence="1">The sequence shown here is derived from an EMBL/GenBank/DDBJ whole genome shotgun (WGS) entry which is preliminary data.</text>
</comment>
<protein>
    <recommendedName>
        <fullName evidence="3">WWE domain-containing protein</fullName>
    </recommendedName>
</protein>
<organism evidence="1 2">
    <name type="scientific">Circinella minor</name>
    <dbReference type="NCBI Taxonomy" id="1195481"/>
    <lineage>
        <taxon>Eukaryota</taxon>
        <taxon>Fungi</taxon>
        <taxon>Fungi incertae sedis</taxon>
        <taxon>Mucoromycota</taxon>
        <taxon>Mucoromycotina</taxon>
        <taxon>Mucoromycetes</taxon>
        <taxon>Mucorales</taxon>
        <taxon>Lichtheimiaceae</taxon>
        <taxon>Circinella</taxon>
    </lineage>
</organism>
<dbReference type="Gene3D" id="3.30.720.50">
    <property type="match status" value="1"/>
</dbReference>
<evidence type="ECO:0000313" key="1">
    <source>
        <dbReference type="EMBL" id="KAG2222262.1"/>
    </source>
</evidence>
<accession>A0A8H7VKH9</accession>
<sequence>MSFQWVYQAGTVWIPFDQQTNYSIEHLWRRGSSANVYVPSLQGVVYVNGPALYVQQFSTRIPIARTGV</sequence>
<gene>
    <name evidence="1" type="ORF">INT45_006941</name>
</gene>
<evidence type="ECO:0008006" key="3">
    <source>
        <dbReference type="Google" id="ProtNLM"/>
    </source>
</evidence>
<dbReference type="InterPro" id="IPR037197">
    <property type="entry name" value="WWE_dom_sf"/>
</dbReference>
<evidence type="ECO:0000313" key="2">
    <source>
        <dbReference type="Proteomes" id="UP000646827"/>
    </source>
</evidence>
<dbReference type="OrthoDB" id="2202457at2759"/>
<dbReference type="EMBL" id="JAEPRB010000087">
    <property type="protein sequence ID" value="KAG2222262.1"/>
    <property type="molecule type" value="Genomic_DNA"/>
</dbReference>
<name>A0A8H7VKH9_9FUNG</name>